<dbReference type="AlphaFoldDB" id="A0A0C6FTC0"/>
<gene>
    <name evidence="1" type="ORF">Maq22A_3p50385</name>
</gene>
<dbReference type="EMBL" id="AP014707">
    <property type="protein sequence ID" value="BAQ50327.1"/>
    <property type="molecule type" value="Genomic_DNA"/>
</dbReference>
<geneLocation type="plasmid" evidence="2">
    <name>pMaq22A_3p DNA</name>
</geneLocation>
<protein>
    <recommendedName>
        <fullName evidence="3">Toxin-antitoxin system HicB family antitoxin</fullName>
    </recommendedName>
</protein>
<dbReference type="InterPro" id="IPR010985">
    <property type="entry name" value="Ribbon_hlx_hlx"/>
</dbReference>
<dbReference type="PATRIC" id="fig|270351.10.peg.7514"/>
<name>A0A0C6FTC0_9HYPH</name>
<dbReference type="SUPFAM" id="SSF47598">
    <property type="entry name" value="Ribbon-helix-helix"/>
    <property type="match status" value="1"/>
</dbReference>
<reference evidence="2" key="2">
    <citation type="submission" date="2015-01" db="EMBL/GenBank/DDBJ databases">
        <title>Complete genome sequence of Methylobacterium aquaticum strain 22A.</title>
        <authorList>
            <person name="Tani A."/>
            <person name="Ogura Y."/>
            <person name="Hayashi T."/>
        </authorList>
    </citation>
    <scope>NUCLEOTIDE SEQUENCE [LARGE SCALE GENOMIC DNA]</scope>
    <source>
        <strain evidence="2">MA-22A</strain>
        <plasmid evidence="2">Plasmid pMaq22A_3p DNA</plasmid>
    </source>
</reference>
<evidence type="ECO:0008006" key="3">
    <source>
        <dbReference type="Google" id="ProtNLM"/>
    </source>
</evidence>
<dbReference type="RefSeq" id="WP_060851372.1">
    <property type="nucleotide sequence ID" value="NZ_AP014707.1"/>
</dbReference>
<dbReference type="InterPro" id="IPR008651">
    <property type="entry name" value="Uncharacterised_HicB"/>
</dbReference>
<accession>A0A0C6FTC0</accession>
<reference evidence="1 2" key="1">
    <citation type="journal article" date="2015" name="Genome Announc.">
        <title>Complete Genome Sequence of Methylobacterium aquaticum Strain 22A, Isolated from Racomitrium japonicum Moss.</title>
        <authorList>
            <person name="Tani A."/>
            <person name="Ogura Y."/>
            <person name="Hayashi T."/>
            <person name="Kimbara K."/>
        </authorList>
    </citation>
    <scope>NUCLEOTIDE SEQUENCE [LARGE SCALE GENOMIC DNA]</scope>
    <source>
        <strain evidence="1 2">MA-22A</strain>
        <plasmid evidence="2">Plasmid pMaq22A_3p DNA</plasmid>
    </source>
</reference>
<organism evidence="1 2">
    <name type="scientific">Methylobacterium aquaticum</name>
    <dbReference type="NCBI Taxonomy" id="270351"/>
    <lineage>
        <taxon>Bacteria</taxon>
        <taxon>Pseudomonadati</taxon>
        <taxon>Pseudomonadota</taxon>
        <taxon>Alphaproteobacteria</taxon>
        <taxon>Hyphomicrobiales</taxon>
        <taxon>Methylobacteriaceae</taxon>
        <taxon>Methylobacterium</taxon>
    </lineage>
</organism>
<proteinExistence type="predicted"/>
<evidence type="ECO:0000313" key="1">
    <source>
        <dbReference type="EMBL" id="BAQ50327.1"/>
    </source>
</evidence>
<dbReference type="Proteomes" id="UP000061432">
    <property type="component" value="Plasmid pMaq22A_3p"/>
</dbReference>
<evidence type="ECO:0000313" key="2">
    <source>
        <dbReference type="Proteomes" id="UP000061432"/>
    </source>
</evidence>
<sequence length="127" mass="13980">MSATKGRRSHVTVRLPRVLHRRLAACAAAAGVDLNTWMNRCLEAHAMKDDPRFPPTPGAAQVVEEVQAAYAAAQPSPEPTKVERLEETIRLLSAYGEAKFGDEWWPGNAQPHLGAERGARLEQLLDE</sequence>
<keyword evidence="1" id="KW-0614">Plasmid</keyword>
<dbReference type="Pfam" id="PF05534">
    <property type="entry name" value="HicB"/>
    <property type="match status" value="1"/>
</dbReference>
<dbReference type="KEGG" id="maqu:Maq22A_3p50385"/>
<dbReference type="GO" id="GO:0006355">
    <property type="term" value="P:regulation of DNA-templated transcription"/>
    <property type="evidence" value="ECO:0007669"/>
    <property type="project" value="InterPro"/>
</dbReference>